<dbReference type="Pfam" id="PF02146">
    <property type="entry name" value="SIR2"/>
    <property type="match status" value="1"/>
</dbReference>
<dbReference type="Proteomes" id="UP001162162">
    <property type="component" value="Unassembled WGS sequence"/>
</dbReference>
<dbReference type="InterPro" id="IPR003000">
    <property type="entry name" value="Sirtuin"/>
</dbReference>
<dbReference type="GO" id="GO:0005634">
    <property type="term" value="C:nucleus"/>
    <property type="evidence" value="ECO:0007669"/>
    <property type="project" value="TreeGrafter"/>
</dbReference>
<dbReference type="InterPro" id="IPR029035">
    <property type="entry name" value="DHS-like_NAD/FAD-binding_dom"/>
</dbReference>
<feature type="binding site" evidence="3">
    <location>
        <position position="178"/>
    </location>
    <ligand>
        <name>Zn(2+)</name>
        <dbReference type="ChEBI" id="CHEBI:29105"/>
    </ligand>
</feature>
<dbReference type="InterPro" id="IPR050134">
    <property type="entry name" value="NAD-dep_sirtuin_deacylases"/>
</dbReference>
<dbReference type="GO" id="GO:0070403">
    <property type="term" value="F:NAD+ binding"/>
    <property type="evidence" value="ECO:0007669"/>
    <property type="project" value="InterPro"/>
</dbReference>
<evidence type="ECO:0000256" key="2">
    <source>
        <dbReference type="ARBA" id="ARBA00023027"/>
    </source>
</evidence>
<accession>A0AAV8Y9F2</accession>
<gene>
    <name evidence="5" type="ORF">NQ318_002529</name>
</gene>
<sequence length="288" mass="32283">MSVRKLSDYDGFKKVLKESKNIVALTGAGVSAESGIPTFRGEGGLWRTYRASNLATPGSFLHESCLGLGILSLPQSCCAHKILAEYEKICEEQDRNLTVITQNVDGLHKRAGSQKVIELHGALHKVKCTKCNVVYDNYDNPICEALRGRGVADSIGSSILNKDLPIIERDDLPKCKDCQGLLRPHIVWFGENLDPKVLLQARESLNTDSNTSNNFNASTFSNRNIFCRLSCSHVCSPWQQRGKPVAEFNLNDAPADDTFEFHFPGKCELHYLKLWDYNFINIYLILMR</sequence>
<organism evidence="5 6">
    <name type="scientific">Aromia moschata</name>
    <dbReference type="NCBI Taxonomy" id="1265417"/>
    <lineage>
        <taxon>Eukaryota</taxon>
        <taxon>Metazoa</taxon>
        <taxon>Ecdysozoa</taxon>
        <taxon>Arthropoda</taxon>
        <taxon>Hexapoda</taxon>
        <taxon>Insecta</taxon>
        <taxon>Pterygota</taxon>
        <taxon>Neoptera</taxon>
        <taxon>Endopterygota</taxon>
        <taxon>Coleoptera</taxon>
        <taxon>Polyphaga</taxon>
        <taxon>Cucujiformia</taxon>
        <taxon>Chrysomeloidea</taxon>
        <taxon>Cerambycidae</taxon>
        <taxon>Cerambycinae</taxon>
        <taxon>Callichromatini</taxon>
        <taxon>Aromia</taxon>
    </lineage>
</organism>
<keyword evidence="2" id="KW-0520">NAD</keyword>
<dbReference type="InterPro" id="IPR026590">
    <property type="entry name" value="Ssirtuin_cat_dom"/>
</dbReference>
<keyword evidence="1" id="KW-0808">Transferase</keyword>
<name>A0AAV8Y9F2_9CUCU</name>
<evidence type="ECO:0000256" key="3">
    <source>
        <dbReference type="PROSITE-ProRule" id="PRU00236"/>
    </source>
</evidence>
<dbReference type="PROSITE" id="PS50305">
    <property type="entry name" value="SIRTUIN"/>
    <property type="match status" value="1"/>
</dbReference>
<dbReference type="EMBL" id="JAPWTK010000169">
    <property type="protein sequence ID" value="KAJ8947166.1"/>
    <property type="molecule type" value="Genomic_DNA"/>
</dbReference>
<dbReference type="GO" id="GO:0046872">
    <property type="term" value="F:metal ion binding"/>
    <property type="evidence" value="ECO:0007669"/>
    <property type="project" value="UniProtKB-KW"/>
</dbReference>
<protein>
    <recommendedName>
        <fullName evidence="4">Deacetylase sirtuin-type domain-containing protein</fullName>
    </recommendedName>
</protein>
<dbReference type="Gene3D" id="3.30.1600.10">
    <property type="entry name" value="SIR2/SIRT2 'Small Domain"/>
    <property type="match status" value="1"/>
</dbReference>
<evidence type="ECO:0000259" key="4">
    <source>
        <dbReference type="PROSITE" id="PS50305"/>
    </source>
</evidence>
<dbReference type="AlphaFoldDB" id="A0AAV8Y9F2"/>
<feature type="domain" description="Deacetylase sirtuin-type" evidence="4">
    <location>
        <begin position="1"/>
        <end position="273"/>
    </location>
</feature>
<keyword evidence="3" id="KW-0862">Zinc</keyword>
<feature type="binding site" evidence="3">
    <location>
        <position position="175"/>
    </location>
    <ligand>
        <name>Zn(2+)</name>
        <dbReference type="ChEBI" id="CHEBI:29105"/>
    </ligand>
</feature>
<dbReference type="PANTHER" id="PTHR11085:SF10">
    <property type="entry name" value="NAD-DEPENDENT PROTEIN DEACYLASE SIRTUIN-5, MITOCHONDRIAL-RELATED"/>
    <property type="match status" value="1"/>
</dbReference>
<feature type="binding site" evidence="3">
    <location>
        <position position="128"/>
    </location>
    <ligand>
        <name>Zn(2+)</name>
        <dbReference type="ChEBI" id="CHEBI:29105"/>
    </ligand>
</feature>
<comment type="caution">
    <text evidence="5">The sequence shown here is derived from an EMBL/GenBank/DDBJ whole genome shotgun (WGS) entry which is preliminary data.</text>
</comment>
<dbReference type="InterPro" id="IPR026591">
    <property type="entry name" value="Sirtuin_cat_small_dom_sf"/>
</dbReference>
<keyword evidence="6" id="KW-1185">Reference proteome</keyword>
<evidence type="ECO:0000313" key="6">
    <source>
        <dbReference type="Proteomes" id="UP001162162"/>
    </source>
</evidence>
<feature type="active site" description="Proton acceptor" evidence="3">
    <location>
        <position position="120"/>
    </location>
</feature>
<reference evidence="5" key="1">
    <citation type="journal article" date="2023" name="Insect Mol. Biol.">
        <title>Genome sequencing provides insights into the evolution of gene families encoding plant cell wall-degrading enzymes in longhorned beetles.</title>
        <authorList>
            <person name="Shin N.R."/>
            <person name="Okamura Y."/>
            <person name="Kirsch R."/>
            <person name="Pauchet Y."/>
        </authorList>
    </citation>
    <scope>NUCLEOTIDE SEQUENCE</scope>
    <source>
        <strain evidence="5">AMC_N1</strain>
    </source>
</reference>
<dbReference type="Gene3D" id="3.40.50.1220">
    <property type="entry name" value="TPP-binding domain"/>
    <property type="match status" value="1"/>
</dbReference>
<feature type="binding site" evidence="3">
    <location>
        <position position="131"/>
    </location>
    <ligand>
        <name>Zn(2+)</name>
        <dbReference type="ChEBI" id="CHEBI:29105"/>
    </ligand>
</feature>
<dbReference type="GO" id="GO:0017136">
    <property type="term" value="F:histone deacetylase activity, NAD-dependent"/>
    <property type="evidence" value="ECO:0007669"/>
    <property type="project" value="TreeGrafter"/>
</dbReference>
<keyword evidence="3" id="KW-0479">Metal-binding</keyword>
<dbReference type="SUPFAM" id="SSF52467">
    <property type="entry name" value="DHS-like NAD/FAD-binding domain"/>
    <property type="match status" value="1"/>
</dbReference>
<evidence type="ECO:0000256" key="1">
    <source>
        <dbReference type="ARBA" id="ARBA00022679"/>
    </source>
</evidence>
<evidence type="ECO:0000313" key="5">
    <source>
        <dbReference type="EMBL" id="KAJ8947166.1"/>
    </source>
</evidence>
<dbReference type="PANTHER" id="PTHR11085">
    <property type="entry name" value="NAD-DEPENDENT PROTEIN DEACYLASE SIRTUIN-5, MITOCHONDRIAL-RELATED"/>
    <property type="match status" value="1"/>
</dbReference>
<proteinExistence type="predicted"/>